<organism evidence="2 3">
    <name type="scientific">Phytophthora pseudosyringae</name>
    <dbReference type="NCBI Taxonomy" id="221518"/>
    <lineage>
        <taxon>Eukaryota</taxon>
        <taxon>Sar</taxon>
        <taxon>Stramenopiles</taxon>
        <taxon>Oomycota</taxon>
        <taxon>Peronosporomycetes</taxon>
        <taxon>Peronosporales</taxon>
        <taxon>Peronosporaceae</taxon>
        <taxon>Phytophthora</taxon>
    </lineage>
</organism>
<protein>
    <recommendedName>
        <fullName evidence="4">PEBP-like protein</fullName>
    </recommendedName>
</protein>
<feature type="transmembrane region" description="Helical" evidence="1">
    <location>
        <begin position="20"/>
        <end position="41"/>
    </location>
</feature>
<name>A0A8T1VHY2_9STRA</name>
<proteinExistence type="predicted"/>
<evidence type="ECO:0008006" key="4">
    <source>
        <dbReference type="Google" id="ProtNLM"/>
    </source>
</evidence>
<keyword evidence="1" id="KW-0472">Membrane</keyword>
<dbReference type="AlphaFoldDB" id="A0A8T1VHY2"/>
<sequence>MSSYGSKLPPPPLAPASFSLRGAGILVATALIVSMVFMGAVMQSVGVDGIAPNQLRNDGESLTTLRLAAAELDTASAPVQVLQQLNLQLSDDAEGNDSVRVAITFDRSHPVTPGQFVPMNEAEEAPRVSVEGAAAGNTERYTYVLIDIDAPDPEAPTHAPFLHYILAGLPLDDQSVQDQFQQQHGTVVVPYYPVTPPVGEHRYVSLLFRQQENDPNAPDADLTATRTNFDVAEFADKHKLVLAATSSFHSRPADHDN</sequence>
<dbReference type="InterPro" id="IPR035810">
    <property type="entry name" value="PEBP_euk"/>
</dbReference>
<dbReference type="PANTHER" id="PTHR11362:SF82">
    <property type="entry name" value="PHOSPHATIDYLETHANOLAMINE-BINDING PROTEIN 4"/>
    <property type="match status" value="1"/>
</dbReference>
<dbReference type="OrthoDB" id="2153661at2759"/>
<dbReference type="Proteomes" id="UP000694044">
    <property type="component" value="Unassembled WGS sequence"/>
</dbReference>
<accession>A0A8T1VHY2</accession>
<comment type="caution">
    <text evidence="2">The sequence shown here is derived from an EMBL/GenBank/DDBJ whole genome shotgun (WGS) entry which is preliminary data.</text>
</comment>
<reference evidence="2" key="1">
    <citation type="submission" date="2021-02" db="EMBL/GenBank/DDBJ databases">
        <authorList>
            <person name="Palmer J.M."/>
        </authorList>
    </citation>
    <scope>NUCLEOTIDE SEQUENCE</scope>
    <source>
        <strain evidence="2">SCRP734</strain>
    </source>
</reference>
<keyword evidence="3" id="KW-1185">Reference proteome</keyword>
<dbReference type="PANTHER" id="PTHR11362">
    <property type="entry name" value="PHOSPHATIDYLETHANOLAMINE-BINDING PROTEIN"/>
    <property type="match status" value="1"/>
</dbReference>
<gene>
    <name evidence="2" type="ORF">PHYPSEUDO_006667</name>
</gene>
<dbReference type="CDD" id="cd00866">
    <property type="entry name" value="PEBP_euk"/>
    <property type="match status" value="1"/>
</dbReference>
<evidence type="ECO:0000313" key="2">
    <source>
        <dbReference type="EMBL" id="KAG7380897.1"/>
    </source>
</evidence>
<evidence type="ECO:0000256" key="1">
    <source>
        <dbReference type="SAM" id="Phobius"/>
    </source>
</evidence>
<evidence type="ECO:0000313" key="3">
    <source>
        <dbReference type="Proteomes" id="UP000694044"/>
    </source>
</evidence>
<dbReference type="EMBL" id="JAGDFM010000270">
    <property type="protein sequence ID" value="KAG7380897.1"/>
    <property type="molecule type" value="Genomic_DNA"/>
</dbReference>
<dbReference type="Pfam" id="PF01161">
    <property type="entry name" value="PBP"/>
    <property type="match status" value="1"/>
</dbReference>
<dbReference type="InterPro" id="IPR008914">
    <property type="entry name" value="PEBP"/>
</dbReference>
<keyword evidence="1" id="KW-1133">Transmembrane helix</keyword>
<keyword evidence="1" id="KW-0812">Transmembrane</keyword>